<feature type="non-terminal residue" evidence="5">
    <location>
        <position position="242"/>
    </location>
</feature>
<sequence length="242" mass="27647">GRTGGAGLGCGPGGIQEVTVNQRLLVPLKLETDPNMQQVRQEKDQIKSLSNIFASFINMVRHVLLLQLWHYLMDSGDQKIVQNNLEPTFELYISNTRWQLEALGGMRLHLGSELKAMQDVVEDFRVRFQEEITKCRTAENNFAVFKKVRRHHHQSRDSFGKVNHIHITLGIQQCQAQSTGHRRSHPSKQKHPLQTQISNTSVVLSMDNNQNLDLDSITKVKAQCEDITDQSYTEAGSWYQKK</sequence>
<dbReference type="InterPro" id="IPR039008">
    <property type="entry name" value="IF_rod_dom"/>
</dbReference>
<evidence type="ECO:0000259" key="3">
    <source>
        <dbReference type="Pfam" id="PF00038"/>
    </source>
</evidence>
<dbReference type="GO" id="GO:0031424">
    <property type="term" value="P:keratinization"/>
    <property type="evidence" value="ECO:0007669"/>
    <property type="project" value="TreeGrafter"/>
</dbReference>
<dbReference type="GO" id="GO:0030280">
    <property type="term" value="F:structural constituent of skin epidermis"/>
    <property type="evidence" value="ECO:0007669"/>
    <property type="project" value="TreeGrafter"/>
</dbReference>
<feature type="domain" description="IF rod" evidence="3">
    <location>
        <begin position="41"/>
        <end position="242"/>
    </location>
</feature>
<dbReference type="InterPro" id="IPR003054">
    <property type="entry name" value="Keratin_II"/>
</dbReference>
<dbReference type="Gene3D" id="1.20.5.1160">
    <property type="entry name" value="Vasodilator-stimulated phosphoprotein"/>
    <property type="match status" value="1"/>
</dbReference>
<protein>
    <submittedName>
        <fullName evidence="5">K2C75 protein</fullName>
    </submittedName>
</protein>
<keyword evidence="1" id="KW-0403">Intermediate filament</keyword>
<evidence type="ECO:0000313" key="6">
    <source>
        <dbReference type="Proteomes" id="UP000571582"/>
    </source>
</evidence>
<dbReference type="EMBL" id="VWYE01012755">
    <property type="protein sequence ID" value="NXQ29025.1"/>
    <property type="molecule type" value="Genomic_DNA"/>
</dbReference>
<keyword evidence="6" id="KW-1185">Reference proteome</keyword>
<gene>
    <name evidence="5" type="primary">Krt75_5</name>
    <name evidence="5" type="ORF">ALACHE_R07452</name>
</gene>
<dbReference type="GO" id="GO:0045095">
    <property type="term" value="C:keratin filament"/>
    <property type="evidence" value="ECO:0007669"/>
    <property type="project" value="InterPro"/>
</dbReference>
<reference evidence="5 6" key="1">
    <citation type="submission" date="2019-09" db="EMBL/GenBank/DDBJ databases">
        <title>Bird 10,000 Genomes (B10K) Project - Family phase.</title>
        <authorList>
            <person name="Zhang G."/>
        </authorList>
    </citation>
    <scope>NUCLEOTIDE SEQUENCE [LARGE SCALE GENOMIC DNA]</scope>
    <source>
        <strain evidence="5">B10K-DU-001-15</strain>
        <tissue evidence="5">Muscle</tissue>
    </source>
</reference>
<evidence type="ECO:0000259" key="4">
    <source>
        <dbReference type="Pfam" id="PF16208"/>
    </source>
</evidence>
<feature type="domain" description="Keratin type II head" evidence="4">
    <location>
        <begin position="3"/>
        <end position="39"/>
    </location>
</feature>
<comment type="caution">
    <text evidence="5">The sequence shown here is derived from an EMBL/GenBank/DDBJ whole genome shotgun (WGS) entry which is preliminary data.</text>
</comment>
<dbReference type="GO" id="GO:0045109">
    <property type="term" value="P:intermediate filament organization"/>
    <property type="evidence" value="ECO:0007669"/>
    <property type="project" value="TreeGrafter"/>
</dbReference>
<dbReference type="PRINTS" id="PR01276">
    <property type="entry name" value="TYPE2KERATIN"/>
</dbReference>
<proteinExistence type="predicted"/>
<dbReference type="AlphaFoldDB" id="A0A7L2BTH5"/>
<dbReference type="InterPro" id="IPR032444">
    <property type="entry name" value="Keratin_2_head"/>
</dbReference>
<feature type="non-terminal residue" evidence="5">
    <location>
        <position position="1"/>
    </location>
</feature>
<dbReference type="Pfam" id="PF16208">
    <property type="entry name" value="Keratin_2_head"/>
    <property type="match status" value="1"/>
</dbReference>
<dbReference type="PANTHER" id="PTHR45616">
    <property type="entry name" value="GATA-TYPE DOMAIN-CONTAINING PROTEIN"/>
    <property type="match status" value="1"/>
</dbReference>
<name>A0A7L2BTH5_9PASS</name>
<evidence type="ECO:0000313" key="5">
    <source>
        <dbReference type="EMBL" id="NXQ29025.1"/>
    </source>
</evidence>
<evidence type="ECO:0000256" key="2">
    <source>
        <dbReference type="ARBA" id="ARBA00023054"/>
    </source>
</evidence>
<accession>A0A7L2BTH5</accession>
<dbReference type="GO" id="GO:0005615">
    <property type="term" value="C:extracellular space"/>
    <property type="evidence" value="ECO:0007669"/>
    <property type="project" value="TreeGrafter"/>
</dbReference>
<evidence type="ECO:0000256" key="1">
    <source>
        <dbReference type="ARBA" id="ARBA00022754"/>
    </source>
</evidence>
<dbReference type="Pfam" id="PF00038">
    <property type="entry name" value="Filament"/>
    <property type="match status" value="1"/>
</dbReference>
<keyword evidence="2" id="KW-0175">Coiled coil</keyword>
<dbReference type="Proteomes" id="UP000571582">
    <property type="component" value="Unassembled WGS sequence"/>
</dbReference>
<organism evidence="5 6">
    <name type="scientific">Alaudala cheleensis</name>
    <name type="common">Asian short-toed lark</name>
    <dbReference type="NCBI Taxonomy" id="670337"/>
    <lineage>
        <taxon>Eukaryota</taxon>
        <taxon>Metazoa</taxon>
        <taxon>Chordata</taxon>
        <taxon>Craniata</taxon>
        <taxon>Vertebrata</taxon>
        <taxon>Euteleostomi</taxon>
        <taxon>Archelosauria</taxon>
        <taxon>Archosauria</taxon>
        <taxon>Dinosauria</taxon>
        <taxon>Saurischia</taxon>
        <taxon>Theropoda</taxon>
        <taxon>Coelurosauria</taxon>
        <taxon>Aves</taxon>
        <taxon>Neognathae</taxon>
        <taxon>Neoaves</taxon>
        <taxon>Telluraves</taxon>
        <taxon>Australaves</taxon>
        <taxon>Passeriformes</taxon>
        <taxon>Sylvioidea</taxon>
        <taxon>Alaudidae</taxon>
        <taxon>Alaudala</taxon>
    </lineage>
</organism>
<dbReference type="PANTHER" id="PTHR45616:SF39">
    <property type="entry name" value="KERATIN, TYPE II CYTOSKELETAL 6A-RELATED"/>
    <property type="match status" value="1"/>
</dbReference>